<organism evidence="3 4">
    <name type="scientific">Limulus polyphemus</name>
    <name type="common">Atlantic horseshoe crab</name>
    <dbReference type="NCBI Taxonomy" id="6850"/>
    <lineage>
        <taxon>Eukaryota</taxon>
        <taxon>Metazoa</taxon>
        <taxon>Ecdysozoa</taxon>
        <taxon>Arthropoda</taxon>
        <taxon>Chelicerata</taxon>
        <taxon>Merostomata</taxon>
        <taxon>Xiphosura</taxon>
        <taxon>Limulidae</taxon>
        <taxon>Limulus</taxon>
    </lineage>
</organism>
<proteinExistence type="predicted"/>
<protein>
    <submittedName>
        <fullName evidence="4">Peroxidasin homolog</fullName>
    </submittedName>
</protein>
<evidence type="ECO:0000256" key="1">
    <source>
        <dbReference type="ARBA" id="ARBA00022559"/>
    </source>
</evidence>
<dbReference type="InterPro" id="IPR019791">
    <property type="entry name" value="Haem_peroxidase_animal"/>
</dbReference>
<feature type="signal peptide" evidence="2">
    <location>
        <begin position="1"/>
        <end position="23"/>
    </location>
</feature>
<dbReference type="PANTHER" id="PTHR11475">
    <property type="entry name" value="OXIDASE/PEROXIDASE"/>
    <property type="match status" value="1"/>
</dbReference>
<accession>A0ABM1SJJ9</accession>
<evidence type="ECO:0000256" key="2">
    <source>
        <dbReference type="SAM" id="SignalP"/>
    </source>
</evidence>
<evidence type="ECO:0000313" key="4">
    <source>
        <dbReference type="RefSeq" id="XP_022243805.1"/>
    </source>
</evidence>
<dbReference type="GeneID" id="106461235"/>
<keyword evidence="1" id="KW-0575">Peroxidase</keyword>
<dbReference type="SUPFAM" id="SSF48113">
    <property type="entry name" value="Heme-dependent peroxidases"/>
    <property type="match status" value="2"/>
</dbReference>
<gene>
    <name evidence="4" type="primary">LOC106461235</name>
</gene>
<dbReference type="Proteomes" id="UP000694941">
    <property type="component" value="Unplaced"/>
</dbReference>
<evidence type="ECO:0000313" key="3">
    <source>
        <dbReference type="Proteomes" id="UP000694941"/>
    </source>
</evidence>
<dbReference type="RefSeq" id="XP_022243805.1">
    <property type="nucleotide sequence ID" value="XM_022388097.1"/>
</dbReference>
<keyword evidence="3" id="KW-1185">Reference proteome</keyword>
<dbReference type="PANTHER" id="PTHR11475:SF106">
    <property type="entry name" value="CURLY SU"/>
    <property type="match status" value="1"/>
</dbReference>
<keyword evidence="2" id="KW-0732">Signal</keyword>
<dbReference type="Gene3D" id="1.10.640.10">
    <property type="entry name" value="Haem peroxidase domain superfamily, animal type"/>
    <property type="match status" value="3"/>
</dbReference>
<dbReference type="PRINTS" id="PR00457">
    <property type="entry name" value="ANPEROXIDASE"/>
</dbReference>
<dbReference type="Pfam" id="PF03098">
    <property type="entry name" value="An_peroxidase"/>
    <property type="match status" value="3"/>
</dbReference>
<sequence>MKILLWFETTFGLLMLSVQNSVAQLNSILSVPPDIHDFGGSSECALVLRRTYLDGRRKSAAPSYGGFFNLLKPGPIHHNGPTEEICIRYTDVNLALAEAKRRKGHRTPRTIQSLEPHPSDIGITGELVLETTRILALQFKLSRDEVMNGLPMIDTSRTDIWEICPAHVKPVPCTIERHRSYTGICNNVQHSSWGSTHTPFVRFLPPAYVDGISVPRISVSGGPLPPARVISSHIHPDVDFPSNELSVLVMSWGQFIDHDMTLAAVPRDERDLDFKCCGIPKEIQHPNCMTIDIPPDDPFYSRYGQQCMEFKRLEAGQRPGCTLGPRTHINLDTSPLDANFVYGSTEDLAHKLRLGKGGEDPLRTLLRQPYIVYEPGKMDELIGGLINTPAQVYDPFITMEVLYGYIHFKFEVNYLSISVSDLFKSLKFLCKHFVKSLLVSLALLVVQDGGDERVNEQIHLTVLHTLYVRDHNRIAIELGRLNPHWDDERIYHEARHIMAGSVQHITFNEFLPMTVGEEMVHKYNLTLNPEFCDISRHPDDIDLWSGGISEYRLRGAMIGPTFACIIARQFDNVRRGDRFWYENSGFPSAFTPEQLQEIRKSFQSKLICENADDIPTIQLYAMRLPHPIYNPRLPCKEIPSIDLRYWQEDPVHGGYTFKK</sequence>
<dbReference type="PROSITE" id="PS50292">
    <property type="entry name" value="PEROXIDASE_3"/>
    <property type="match status" value="1"/>
</dbReference>
<feature type="chain" id="PRO_5046255949" evidence="2">
    <location>
        <begin position="24"/>
        <end position="659"/>
    </location>
</feature>
<name>A0ABM1SJJ9_LIMPO</name>
<dbReference type="InterPro" id="IPR010255">
    <property type="entry name" value="Haem_peroxidase_sf"/>
</dbReference>
<keyword evidence="1" id="KW-0560">Oxidoreductase</keyword>
<reference evidence="4" key="1">
    <citation type="submission" date="2025-08" db="UniProtKB">
        <authorList>
            <consortium name="RefSeq"/>
        </authorList>
    </citation>
    <scope>IDENTIFICATION</scope>
    <source>
        <tissue evidence="4">Muscle</tissue>
    </source>
</reference>
<dbReference type="InterPro" id="IPR037120">
    <property type="entry name" value="Haem_peroxidase_sf_animal"/>
</dbReference>